<comment type="caution">
    <text evidence="1">The sequence shown here is derived from an EMBL/GenBank/DDBJ whole genome shotgun (WGS) entry which is preliminary data.</text>
</comment>
<dbReference type="Pfam" id="PF19450">
    <property type="entry name" value="DUF5988"/>
    <property type="match status" value="1"/>
</dbReference>
<reference evidence="1 2" key="1">
    <citation type="submission" date="2019-03" db="EMBL/GenBank/DDBJ databases">
        <title>Genomic Encyclopedia of Archaeal and Bacterial Type Strains, Phase II (KMG-II): from individual species to whole genera.</title>
        <authorList>
            <person name="Goeker M."/>
        </authorList>
    </citation>
    <scope>NUCLEOTIDE SEQUENCE [LARGE SCALE GENOMIC DNA]</scope>
    <source>
        <strain evidence="1 2">DSM 45499</strain>
    </source>
</reference>
<gene>
    <name evidence="1" type="ORF">CLV71_109232</name>
</gene>
<dbReference type="InterPro" id="IPR046030">
    <property type="entry name" value="DUF5988"/>
</dbReference>
<dbReference type="AlphaFoldDB" id="A0A4R7VG21"/>
<keyword evidence="2" id="KW-1185">Reference proteome</keyword>
<accession>A0A4R7VG21</accession>
<dbReference type="Proteomes" id="UP000294927">
    <property type="component" value="Unassembled WGS sequence"/>
</dbReference>
<organism evidence="1 2">
    <name type="scientific">Actinophytocola oryzae</name>
    <dbReference type="NCBI Taxonomy" id="502181"/>
    <lineage>
        <taxon>Bacteria</taxon>
        <taxon>Bacillati</taxon>
        <taxon>Actinomycetota</taxon>
        <taxon>Actinomycetes</taxon>
        <taxon>Pseudonocardiales</taxon>
        <taxon>Pseudonocardiaceae</taxon>
    </lineage>
</organism>
<name>A0A4R7VG21_9PSEU</name>
<evidence type="ECO:0000313" key="1">
    <source>
        <dbReference type="EMBL" id="TDV47988.1"/>
    </source>
</evidence>
<dbReference type="EMBL" id="SOCP01000009">
    <property type="protein sequence ID" value="TDV47988.1"/>
    <property type="molecule type" value="Genomic_DNA"/>
</dbReference>
<sequence length="76" mass="8326">MGKVITVTRFLRVVLTGGPEALSDTEYVHDTPPSGEKVKIAYAAGHEHYTANGETRVVDGETLPVYSWTDRTSFAE</sequence>
<proteinExistence type="predicted"/>
<protein>
    <submittedName>
        <fullName evidence="1">Uncharacterized protein</fullName>
    </submittedName>
</protein>
<evidence type="ECO:0000313" key="2">
    <source>
        <dbReference type="Proteomes" id="UP000294927"/>
    </source>
</evidence>